<evidence type="ECO:0000256" key="1">
    <source>
        <dbReference type="SAM" id="MobiDB-lite"/>
    </source>
</evidence>
<sequence length="109" mass="12061">MKRGPAVVTDSIGRTYRASAQKRNKEKTMELHRRESPVADGARRVDTVSKRKHPSPSHRGGGAEPLYDGLEDQSVLGSEYQTTLDTGKLSDHPADPPHCVYGVYGVWQM</sequence>
<keyword evidence="3" id="KW-1185">Reference proteome</keyword>
<evidence type="ECO:0000313" key="3">
    <source>
        <dbReference type="Proteomes" id="UP000314294"/>
    </source>
</evidence>
<dbReference type="EMBL" id="SRLO01000084">
    <property type="protein sequence ID" value="TNN77328.1"/>
    <property type="molecule type" value="Genomic_DNA"/>
</dbReference>
<feature type="compositionally biased region" description="Basic and acidic residues" evidence="1">
    <location>
        <begin position="26"/>
        <end position="49"/>
    </location>
</feature>
<feature type="compositionally biased region" description="Polar residues" evidence="1">
    <location>
        <begin position="75"/>
        <end position="85"/>
    </location>
</feature>
<feature type="region of interest" description="Disordered" evidence="1">
    <location>
        <begin position="1"/>
        <end position="97"/>
    </location>
</feature>
<dbReference type="Proteomes" id="UP000314294">
    <property type="component" value="Unassembled WGS sequence"/>
</dbReference>
<comment type="caution">
    <text evidence="2">The sequence shown here is derived from an EMBL/GenBank/DDBJ whole genome shotgun (WGS) entry which is preliminary data.</text>
</comment>
<organism evidence="2 3">
    <name type="scientific">Liparis tanakae</name>
    <name type="common">Tanaka's snailfish</name>
    <dbReference type="NCBI Taxonomy" id="230148"/>
    <lineage>
        <taxon>Eukaryota</taxon>
        <taxon>Metazoa</taxon>
        <taxon>Chordata</taxon>
        <taxon>Craniata</taxon>
        <taxon>Vertebrata</taxon>
        <taxon>Euteleostomi</taxon>
        <taxon>Actinopterygii</taxon>
        <taxon>Neopterygii</taxon>
        <taxon>Teleostei</taxon>
        <taxon>Neoteleostei</taxon>
        <taxon>Acanthomorphata</taxon>
        <taxon>Eupercaria</taxon>
        <taxon>Perciformes</taxon>
        <taxon>Cottioidei</taxon>
        <taxon>Cottales</taxon>
        <taxon>Liparidae</taxon>
        <taxon>Liparis</taxon>
    </lineage>
</organism>
<accession>A0A4Z2IHL4</accession>
<evidence type="ECO:0000313" key="2">
    <source>
        <dbReference type="EMBL" id="TNN77328.1"/>
    </source>
</evidence>
<reference evidence="2 3" key="1">
    <citation type="submission" date="2019-03" db="EMBL/GenBank/DDBJ databases">
        <title>First draft genome of Liparis tanakae, snailfish: a comprehensive survey of snailfish specific genes.</title>
        <authorList>
            <person name="Kim W."/>
            <person name="Song I."/>
            <person name="Jeong J.-H."/>
            <person name="Kim D."/>
            <person name="Kim S."/>
            <person name="Ryu S."/>
            <person name="Song J.Y."/>
            <person name="Lee S.K."/>
        </authorList>
    </citation>
    <scope>NUCLEOTIDE SEQUENCE [LARGE SCALE GENOMIC DNA]</scope>
    <source>
        <tissue evidence="2">Muscle</tissue>
    </source>
</reference>
<protein>
    <submittedName>
        <fullName evidence="2">Uncharacterized protein</fullName>
    </submittedName>
</protein>
<proteinExistence type="predicted"/>
<gene>
    <name evidence="2" type="ORF">EYF80_012442</name>
</gene>
<dbReference type="AlphaFoldDB" id="A0A4Z2IHL4"/>
<name>A0A4Z2IHL4_9TELE</name>